<evidence type="ECO:0000259" key="1">
    <source>
        <dbReference type="PROSITE" id="PS00028"/>
    </source>
</evidence>
<reference evidence="2" key="1">
    <citation type="submission" date="2021-02" db="EMBL/GenBank/DDBJ databases">
        <authorList>
            <person name="Dougan E. K."/>
            <person name="Rhodes N."/>
            <person name="Thang M."/>
            <person name="Chan C."/>
        </authorList>
    </citation>
    <scope>NUCLEOTIDE SEQUENCE</scope>
</reference>
<dbReference type="AlphaFoldDB" id="A0A813GNE4"/>
<dbReference type="Gene3D" id="3.30.160.60">
    <property type="entry name" value="Classic Zinc Finger"/>
    <property type="match status" value="1"/>
</dbReference>
<dbReference type="InterPro" id="IPR013087">
    <property type="entry name" value="Znf_C2H2_type"/>
</dbReference>
<feature type="domain" description="C2H2-type" evidence="1">
    <location>
        <begin position="72"/>
        <end position="93"/>
    </location>
</feature>
<sequence>MDSWIAVCRQGGGKWKKWVQTARQVAVLRRDTLQEVRQFHECFAQEARKAGIVIESKVEANVPNASFTNYQCTMCPANFDSEPKLNTHAYRKHGYKSTMRLLAASTVCLSCGKEYHTRSRILQHLNYMKLVDNDLSCVRNILAFANANSREEADALDATEAQRLLAAKRAGQQDAKDRYPCYCTIGPTLALFCDQVPVEMEFVTPDVPIQSNSTSLNVEEVEKAYTALKSEIGILNRVSDINECVQCAVSIVGDSHDLPVFCAALKRMLDSLDSDFEELSIDEPDCFILLQDVVSQCLENAECLDDPYMPRAPAPGHKRNVSVPKRRVPVARPVLGQGTDVQDCNEDKQHYLVLETAVHATGAAKNCVCVPFPQRTQVVLCIHLGVRDSGELQVQFERLNNAVHYDVIVLGFQLDSNFESCDRLLDFWLAEIRCGRVRGIFADSICDTWKASPYLRTRTMPWGKAHLKLGQYQCIRVDNNHLFAVLRLFVAVIDTGGFALIELPAVSHRNATAPSINSLCYTTWLSKYVSGVRLTHFSKNTGLPPLNFLSLRLPTFSKHLFKCAETALASSVMDVFAGAGLVGV</sequence>
<dbReference type="EMBL" id="CAJNNV010029271">
    <property type="protein sequence ID" value="CAE8627804.1"/>
    <property type="molecule type" value="Genomic_DNA"/>
</dbReference>
<proteinExistence type="predicted"/>
<organism evidence="2 3">
    <name type="scientific">Polarella glacialis</name>
    <name type="common">Dinoflagellate</name>
    <dbReference type="NCBI Taxonomy" id="89957"/>
    <lineage>
        <taxon>Eukaryota</taxon>
        <taxon>Sar</taxon>
        <taxon>Alveolata</taxon>
        <taxon>Dinophyceae</taxon>
        <taxon>Suessiales</taxon>
        <taxon>Suessiaceae</taxon>
        <taxon>Polarella</taxon>
    </lineage>
</organism>
<accession>A0A813GNE4</accession>
<dbReference type="Proteomes" id="UP000654075">
    <property type="component" value="Unassembled WGS sequence"/>
</dbReference>
<dbReference type="PROSITE" id="PS00028">
    <property type="entry name" value="ZINC_FINGER_C2H2_1"/>
    <property type="match status" value="1"/>
</dbReference>
<name>A0A813GNE4_POLGL</name>
<evidence type="ECO:0000313" key="3">
    <source>
        <dbReference type="Proteomes" id="UP000654075"/>
    </source>
</evidence>
<keyword evidence="3" id="KW-1185">Reference proteome</keyword>
<protein>
    <recommendedName>
        <fullName evidence="1">C2H2-type domain-containing protein</fullName>
    </recommendedName>
</protein>
<comment type="caution">
    <text evidence="2">The sequence shown here is derived from an EMBL/GenBank/DDBJ whole genome shotgun (WGS) entry which is preliminary data.</text>
</comment>
<gene>
    <name evidence="2" type="ORF">PGLA1383_LOCUS44521</name>
</gene>
<evidence type="ECO:0000313" key="2">
    <source>
        <dbReference type="EMBL" id="CAE8627804.1"/>
    </source>
</evidence>